<reference evidence="3 4" key="2">
    <citation type="submission" date="2016-05" db="EMBL/GenBank/DDBJ databases">
        <authorList>
            <person name="Naeem Raeece"/>
        </authorList>
    </citation>
    <scope>NUCLEOTIDE SEQUENCE [LARGE SCALE GENOMIC DNA]</scope>
</reference>
<evidence type="ECO:0000313" key="2">
    <source>
        <dbReference type="EMBL" id="SBS97401.1"/>
    </source>
</evidence>
<proteinExistence type="predicted"/>
<evidence type="ECO:0000313" key="4">
    <source>
        <dbReference type="Proteomes" id="UP000078560"/>
    </source>
</evidence>
<organism evidence="1 4">
    <name type="scientific">Plasmodium ovale curtisi</name>
    <dbReference type="NCBI Taxonomy" id="864141"/>
    <lineage>
        <taxon>Eukaryota</taxon>
        <taxon>Sar</taxon>
        <taxon>Alveolata</taxon>
        <taxon>Apicomplexa</taxon>
        <taxon>Aconoidasida</taxon>
        <taxon>Haemosporida</taxon>
        <taxon>Plasmodiidae</taxon>
        <taxon>Plasmodium</taxon>
        <taxon>Plasmodium (Plasmodium)</taxon>
    </lineage>
</organism>
<sequence>MIKGLYPFSRPLSKGMMLFKCDHTKIKCTGARSSLFHRTIHTMFTSCTKCAKGRGPQIDIVTFALFTADKYVTSFANCVRKWKKSKEKRWVNMSIYVGEINFFP</sequence>
<dbReference type="EMBL" id="FLQV01000699">
    <property type="protein sequence ID" value="SBS97401.1"/>
    <property type="molecule type" value="Genomic_DNA"/>
</dbReference>
<accession>A0A1A8W637</accession>
<name>A0A1A8W637_PLAOA</name>
<gene>
    <name evidence="2" type="ORF">POVCU1_037920</name>
    <name evidence="1" type="ORF">POVCU2_0041070</name>
</gene>
<evidence type="ECO:0000313" key="3">
    <source>
        <dbReference type="Proteomes" id="UP000078546"/>
    </source>
</evidence>
<dbReference type="Proteomes" id="UP000078560">
    <property type="component" value="Unassembled WGS sequence"/>
</dbReference>
<reference evidence="1" key="1">
    <citation type="submission" date="2016-05" db="EMBL/GenBank/DDBJ databases">
        <authorList>
            <person name="Lavstsen T."/>
            <person name="Jespersen J.S."/>
        </authorList>
    </citation>
    <scope>NUCLEOTIDE SEQUENCE [LARGE SCALE GENOMIC DNA]</scope>
</reference>
<dbReference type="Proteomes" id="UP000078546">
    <property type="component" value="Unassembled WGS sequence"/>
</dbReference>
<evidence type="ECO:0000313" key="1">
    <source>
        <dbReference type="EMBL" id="SBS87139.1"/>
    </source>
</evidence>
<dbReference type="AlphaFoldDB" id="A0A1A8W637"/>
<protein>
    <submittedName>
        <fullName evidence="1">Uncharacterized protein</fullName>
    </submittedName>
</protein>
<dbReference type="EMBL" id="FLQU01000546">
    <property type="protein sequence ID" value="SBS87139.1"/>
    <property type="molecule type" value="Genomic_DNA"/>
</dbReference>